<dbReference type="Gene3D" id="3.50.50.60">
    <property type="entry name" value="FAD/NAD(P)-binding domain"/>
    <property type="match status" value="1"/>
</dbReference>
<dbReference type="Gene3D" id="3.90.660.10">
    <property type="match status" value="1"/>
</dbReference>
<proteinExistence type="predicted"/>
<sequence length="538" mass="58456">MPRFAPLRSLRRLAADHAGAERAGMPVDEFRERRPLPRRDLLRYGALAGGVALAGGLLRTSSASAATAPRIAVVGAGISGLNAALALHDAGVACTVYEAGDRLGGRMFSERTYWDQGQTTEWGGELIDSDHRTVLALCERFGLPVVDVIKAGPRGGEEVFHFLGDYYPRAQADEDFRPVWRALRADLEAAGDTTDWQTSTPAGVELSRMSVREWIETRVPDGLGSRLGQFIDDAYTVEYGADTTEQTALGLVYLMGYQQDPRHFHVWGLSDERFHIVGGNQQLPEAIAAALPPGTVRHGCSLVALRANADGTQTLTFDTGGARRDVTADHTILAVPLGVLQRIDLSRAGFDRRKRESLDAMRMGCCTKLNMQLSSRVYLGEGPWPGVSNGECFADTGFQQVWDATRGQGGRAGVLIQYGGGRPAASLRPPAPFLDSSDHYVRDTTERVLDSVDKVLPGVRDAWIGKSTLSAWHLNPLSHGAYSYWPTDYCHRYAGYEAVRQGNVHFAGEHTSVAFQGFMNGGAEAGERAAQEVLGDLR</sequence>
<dbReference type="PANTHER" id="PTHR10742">
    <property type="entry name" value="FLAVIN MONOAMINE OXIDASE"/>
    <property type="match status" value="1"/>
</dbReference>
<gene>
    <name evidence="4" type="ORF">ACFQ16_08080</name>
</gene>
<evidence type="ECO:0000313" key="4">
    <source>
        <dbReference type="EMBL" id="MFD0919698.1"/>
    </source>
</evidence>
<accession>A0ABW3FQ26</accession>
<dbReference type="Pfam" id="PF01593">
    <property type="entry name" value="Amino_oxidase"/>
    <property type="match status" value="1"/>
</dbReference>
<name>A0ABW3FQ26_9PSEU</name>
<dbReference type="RefSeq" id="WP_317630410.1">
    <property type="nucleotide sequence ID" value="NZ_BAABLT010000001.1"/>
</dbReference>
<protein>
    <submittedName>
        <fullName evidence="4">Flavin monoamine oxidase family protein</fullName>
    </submittedName>
</protein>
<dbReference type="PROSITE" id="PS51318">
    <property type="entry name" value="TAT"/>
    <property type="match status" value="1"/>
</dbReference>
<comment type="caution">
    <text evidence="4">The sequence shown here is derived from an EMBL/GenBank/DDBJ whole genome shotgun (WGS) entry which is preliminary data.</text>
</comment>
<dbReference type="InterPro" id="IPR036188">
    <property type="entry name" value="FAD/NAD-bd_sf"/>
</dbReference>
<comment type="cofactor">
    <cofactor evidence="1">
        <name>FAD</name>
        <dbReference type="ChEBI" id="CHEBI:57692"/>
    </cofactor>
</comment>
<reference evidence="5" key="1">
    <citation type="journal article" date="2019" name="Int. J. Syst. Evol. Microbiol.">
        <title>The Global Catalogue of Microorganisms (GCM) 10K type strain sequencing project: providing services to taxonomists for standard genome sequencing and annotation.</title>
        <authorList>
            <consortium name="The Broad Institute Genomics Platform"/>
            <consortium name="The Broad Institute Genome Sequencing Center for Infectious Disease"/>
            <person name="Wu L."/>
            <person name="Ma J."/>
        </authorList>
    </citation>
    <scope>NUCLEOTIDE SEQUENCE [LARGE SCALE GENOMIC DNA]</scope>
    <source>
        <strain evidence="5">CCUG 56401</strain>
    </source>
</reference>
<dbReference type="InterPro" id="IPR006311">
    <property type="entry name" value="TAT_signal"/>
</dbReference>
<evidence type="ECO:0000256" key="2">
    <source>
        <dbReference type="ARBA" id="ARBA00023002"/>
    </source>
</evidence>
<evidence type="ECO:0000259" key="3">
    <source>
        <dbReference type="Pfam" id="PF01593"/>
    </source>
</evidence>
<keyword evidence="2" id="KW-0560">Oxidoreductase</keyword>
<dbReference type="PANTHER" id="PTHR10742:SF342">
    <property type="entry name" value="AMINE OXIDASE"/>
    <property type="match status" value="1"/>
</dbReference>
<dbReference type="InterPro" id="IPR050281">
    <property type="entry name" value="Flavin_monoamine_oxidase"/>
</dbReference>
<dbReference type="EMBL" id="JBHTIW010000003">
    <property type="protein sequence ID" value="MFD0919698.1"/>
    <property type="molecule type" value="Genomic_DNA"/>
</dbReference>
<dbReference type="SUPFAM" id="SSF51905">
    <property type="entry name" value="FAD/NAD(P)-binding domain"/>
    <property type="match status" value="1"/>
</dbReference>
<dbReference type="Gene3D" id="1.10.405.10">
    <property type="entry name" value="Guanine Nucleotide Dissociation Inhibitor, domain 1"/>
    <property type="match status" value="1"/>
</dbReference>
<evidence type="ECO:0000313" key="5">
    <source>
        <dbReference type="Proteomes" id="UP001597018"/>
    </source>
</evidence>
<dbReference type="Proteomes" id="UP001597018">
    <property type="component" value="Unassembled WGS sequence"/>
</dbReference>
<keyword evidence="5" id="KW-1185">Reference proteome</keyword>
<evidence type="ECO:0000256" key="1">
    <source>
        <dbReference type="ARBA" id="ARBA00001974"/>
    </source>
</evidence>
<dbReference type="InterPro" id="IPR002937">
    <property type="entry name" value="Amino_oxidase"/>
</dbReference>
<dbReference type="InterPro" id="IPR001613">
    <property type="entry name" value="Flavin_amine_oxidase"/>
</dbReference>
<feature type="domain" description="Amine oxidase" evidence="3">
    <location>
        <begin position="78"/>
        <end position="534"/>
    </location>
</feature>
<dbReference type="PRINTS" id="PR00757">
    <property type="entry name" value="AMINEOXDASEF"/>
</dbReference>
<organism evidence="4 5">
    <name type="scientific">Saccharopolyspora rosea</name>
    <dbReference type="NCBI Taxonomy" id="524884"/>
    <lineage>
        <taxon>Bacteria</taxon>
        <taxon>Bacillati</taxon>
        <taxon>Actinomycetota</taxon>
        <taxon>Actinomycetes</taxon>
        <taxon>Pseudonocardiales</taxon>
        <taxon>Pseudonocardiaceae</taxon>
        <taxon>Saccharopolyspora</taxon>
    </lineage>
</organism>